<dbReference type="PANTHER" id="PTHR44591:SF3">
    <property type="entry name" value="RESPONSE REGULATORY DOMAIN-CONTAINING PROTEIN"/>
    <property type="match status" value="1"/>
</dbReference>
<gene>
    <name evidence="2" type="ORF">C0V70_05630</name>
</gene>
<name>A0A2K9NQ13_BACTC</name>
<dbReference type="InterPro" id="IPR050595">
    <property type="entry name" value="Bact_response_regulator"/>
</dbReference>
<dbReference type="Proteomes" id="UP000235584">
    <property type="component" value="Chromosome"/>
</dbReference>
<protein>
    <submittedName>
        <fullName evidence="2">Uncharacterized protein</fullName>
    </submittedName>
</protein>
<keyword evidence="3" id="KW-1185">Reference proteome</keyword>
<organism evidence="2 3">
    <name type="scientific">Bacteriovorax stolpii</name>
    <name type="common">Bdellovibrio stolpii</name>
    <dbReference type="NCBI Taxonomy" id="960"/>
    <lineage>
        <taxon>Bacteria</taxon>
        <taxon>Pseudomonadati</taxon>
        <taxon>Bdellovibrionota</taxon>
        <taxon>Bacteriovoracia</taxon>
        <taxon>Bacteriovoracales</taxon>
        <taxon>Bacteriovoracaceae</taxon>
        <taxon>Bacteriovorax</taxon>
    </lineage>
</organism>
<evidence type="ECO:0000313" key="2">
    <source>
        <dbReference type="EMBL" id="AUN97601.1"/>
    </source>
</evidence>
<dbReference type="OrthoDB" id="5295628at2"/>
<dbReference type="InterPro" id="IPR011006">
    <property type="entry name" value="CheY-like_superfamily"/>
</dbReference>
<dbReference type="EMBL" id="CP025704">
    <property type="protein sequence ID" value="AUN97601.1"/>
    <property type="molecule type" value="Genomic_DNA"/>
</dbReference>
<keyword evidence="1" id="KW-0597">Phosphoprotein</keyword>
<dbReference type="RefSeq" id="WP_102242896.1">
    <property type="nucleotide sequence ID" value="NZ_CP025704.1"/>
</dbReference>
<dbReference type="PANTHER" id="PTHR44591">
    <property type="entry name" value="STRESS RESPONSE REGULATOR PROTEIN 1"/>
    <property type="match status" value="1"/>
</dbReference>
<reference evidence="2 3" key="1">
    <citation type="submission" date="2018-01" db="EMBL/GenBank/DDBJ databases">
        <title>Complete genome sequence of Bacteriovorax stolpii DSM12778.</title>
        <authorList>
            <person name="Tang B."/>
            <person name="Chang J."/>
        </authorList>
    </citation>
    <scope>NUCLEOTIDE SEQUENCE [LARGE SCALE GENOMIC DNA]</scope>
    <source>
        <strain evidence="2 3">DSM 12778</strain>
    </source>
</reference>
<evidence type="ECO:0000256" key="1">
    <source>
        <dbReference type="ARBA" id="ARBA00022553"/>
    </source>
</evidence>
<sequence length="125" mass="14202">MDKVKPTVLLVDDDSGLLEVFKEGLEDLSFNVLIAHNGVEAKKILDQNKKIDCLITDISMPEMNGAELVTYLRGEERDIPVFFITGYMDYSREVLNSFHPKAVIFKPFDIEEAALLIKNHFLRAS</sequence>
<dbReference type="PROSITE" id="PS50110">
    <property type="entry name" value="RESPONSE_REGULATORY"/>
    <property type="match status" value="1"/>
</dbReference>
<dbReference type="SMART" id="SM00448">
    <property type="entry name" value="REC"/>
    <property type="match status" value="1"/>
</dbReference>
<dbReference type="SUPFAM" id="SSF52172">
    <property type="entry name" value="CheY-like"/>
    <property type="match status" value="1"/>
</dbReference>
<dbReference type="AlphaFoldDB" id="A0A2K9NQ13"/>
<dbReference type="InterPro" id="IPR001789">
    <property type="entry name" value="Sig_transdc_resp-reg_receiver"/>
</dbReference>
<evidence type="ECO:0000313" key="3">
    <source>
        <dbReference type="Proteomes" id="UP000235584"/>
    </source>
</evidence>
<accession>A0A2K9NQ13</accession>
<dbReference type="KEGG" id="bsto:C0V70_05630"/>
<dbReference type="Pfam" id="PF00072">
    <property type="entry name" value="Response_reg"/>
    <property type="match status" value="1"/>
</dbReference>
<dbReference type="Gene3D" id="3.40.50.2300">
    <property type="match status" value="1"/>
</dbReference>
<dbReference type="GO" id="GO:0000160">
    <property type="term" value="P:phosphorelay signal transduction system"/>
    <property type="evidence" value="ECO:0007669"/>
    <property type="project" value="InterPro"/>
</dbReference>
<proteinExistence type="predicted"/>